<proteinExistence type="predicted"/>
<dbReference type="EMBL" id="FNJM01000010">
    <property type="protein sequence ID" value="SDP63166.1"/>
    <property type="molecule type" value="Genomic_DNA"/>
</dbReference>
<dbReference type="InterPro" id="IPR036388">
    <property type="entry name" value="WH-like_DNA-bd_sf"/>
</dbReference>
<dbReference type="PANTHER" id="PTHR33169:SF13">
    <property type="entry name" value="PADR-FAMILY TRANSCRIPTIONAL REGULATOR"/>
    <property type="match status" value="1"/>
</dbReference>
<evidence type="ECO:0000313" key="2">
    <source>
        <dbReference type="EMBL" id="SDP63166.1"/>
    </source>
</evidence>
<evidence type="ECO:0000259" key="1">
    <source>
        <dbReference type="Pfam" id="PF03551"/>
    </source>
</evidence>
<keyword evidence="3" id="KW-1185">Reference proteome</keyword>
<dbReference type="RefSeq" id="WP_089971160.1">
    <property type="nucleotide sequence ID" value="NZ_FNJM01000010.1"/>
</dbReference>
<dbReference type="Gene3D" id="1.10.10.10">
    <property type="entry name" value="Winged helix-like DNA-binding domain superfamily/Winged helix DNA-binding domain"/>
    <property type="match status" value="1"/>
</dbReference>
<feature type="domain" description="Transcription regulator PadR N-terminal" evidence="1">
    <location>
        <begin position="19"/>
        <end position="87"/>
    </location>
</feature>
<accession>A0A1H0UBE9</accession>
<dbReference type="SUPFAM" id="SSF46785">
    <property type="entry name" value="Winged helix' DNA-binding domain"/>
    <property type="match status" value="1"/>
</dbReference>
<dbReference type="OrthoDB" id="9814826at2"/>
<dbReference type="AlphaFoldDB" id="A0A1H0UBE9"/>
<dbReference type="InterPro" id="IPR005149">
    <property type="entry name" value="Tscrpt_reg_PadR_N"/>
</dbReference>
<gene>
    <name evidence="2" type="ORF">SAMN04488529_1103</name>
</gene>
<dbReference type="PANTHER" id="PTHR33169">
    <property type="entry name" value="PADR-FAMILY TRANSCRIPTIONAL REGULATOR"/>
    <property type="match status" value="1"/>
</dbReference>
<organism evidence="2 3">
    <name type="scientific">Clostridium gasigenes</name>
    <dbReference type="NCBI Taxonomy" id="94869"/>
    <lineage>
        <taxon>Bacteria</taxon>
        <taxon>Bacillati</taxon>
        <taxon>Bacillota</taxon>
        <taxon>Clostridia</taxon>
        <taxon>Eubacteriales</taxon>
        <taxon>Clostridiaceae</taxon>
        <taxon>Clostridium</taxon>
    </lineage>
</organism>
<dbReference type="Pfam" id="PF03551">
    <property type="entry name" value="PadR"/>
    <property type="match status" value="1"/>
</dbReference>
<evidence type="ECO:0000313" key="3">
    <source>
        <dbReference type="Proteomes" id="UP000198597"/>
    </source>
</evidence>
<dbReference type="GO" id="GO:0003677">
    <property type="term" value="F:DNA binding"/>
    <property type="evidence" value="ECO:0007669"/>
    <property type="project" value="UniProtKB-KW"/>
</dbReference>
<reference evidence="2 3" key="1">
    <citation type="submission" date="2016-10" db="EMBL/GenBank/DDBJ databases">
        <authorList>
            <person name="de Groot N.N."/>
        </authorList>
    </citation>
    <scope>NUCLEOTIDE SEQUENCE [LARGE SCALE GENOMIC DNA]</scope>
    <source>
        <strain evidence="2 3">DSM 12272</strain>
    </source>
</reference>
<dbReference type="InterPro" id="IPR036390">
    <property type="entry name" value="WH_DNA-bd_sf"/>
</dbReference>
<sequence length="112" mass="12413">MSKEAIQFLPLTETTYLILCSLSRPLHGYGIMQQVSDVTEGRILLAPGTLYGALSKLSKDNLISTVSSVMNEDKKKNYILSTLGSEVVKLELVRLEKLLRESKILLGVNESE</sequence>
<name>A0A1H0UBE9_9CLOT</name>
<protein>
    <submittedName>
        <fullName evidence="2">DNA-binding transcriptional regulator, PadR family</fullName>
    </submittedName>
</protein>
<keyword evidence="2" id="KW-0238">DNA-binding</keyword>
<dbReference type="Proteomes" id="UP000198597">
    <property type="component" value="Unassembled WGS sequence"/>
</dbReference>
<dbReference type="InterPro" id="IPR052509">
    <property type="entry name" value="Metal_resp_DNA-bind_regulator"/>
</dbReference>
<dbReference type="STRING" id="94869.SAMN04488529_1103"/>